<proteinExistence type="predicted"/>
<feature type="compositionally biased region" description="Gly residues" evidence="1">
    <location>
        <begin position="255"/>
        <end position="273"/>
    </location>
</feature>
<dbReference type="OrthoDB" id="332601at2759"/>
<evidence type="ECO:0000313" key="2">
    <source>
        <dbReference type="EMBL" id="PHJ15446.1"/>
    </source>
</evidence>
<organism evidence="2 3">
    <name type="scientific">Cystoisospora suis</name>
    <dbReference type="NCBI Taxonomy" id="483139"/>
    <lineage>
        <taxon>Eukaryota</taxon>
        <taxon>Sar</taxon>
        <taxon>Alveolata</taxon>
        <taxon>Apicomplexa</taxon>
        <taxon>Conoidasida</taxon>
        <taxon>Coccidia</taxon>
        <taxon>Eucoccidiorida</taxon>
        <taxon>Eimeriorina</taxon>
        <taxon>Sarcocystidae</taxon>
        <taxon>Cystoisospora</taxon>
    </lineage>
</organism>
<feature type="compositionally biased region" description="Low complexity" evidence="1">
    <location>
        <begin position="1"/>
        <end position="12"/>
    </location>
</feature>
<sequence>MFSSGGSSVFSGPLKGSSGEMTGPGGLSVGRGSAASGAAAVGAPGDLGGIQQHAYLPVLLQSPPVFLLHPLQEVLLHGLPRRFGSLIAGIQAPQPHTVPPLARAAAATAKALQFTAAQQPGIDLGCRRKAELHPQAELRQEFERSAMFELVRALKQRMFAVDFLRVGALLQQQQLLHRQRQLEALATTAKSGVGTVVAPSGADFTGVHAAAEAATAIGSAAASGDVLLLLRLVAPARPAGASGPGSSPSAKETGGSKGSGGGRHGGSGAGGHSGDSYRKGGVAGGKSKGKRRD</sequence>
<comment type="caution">
    <text evidence="2">The sequence shown here is derived from an EMBL/GenBank/DDBJ whole genome shotgun (WGS) entry which is preliminary data.</text>
</comment>
<name>A0A2C6KGJ3_9APIC</name>
<dbReference type="AlphaFoldDB" id="A0A2C6KGJ3"/>
<keyword evidence="3" id="KW-1185">Reference proteome</keyword>
<dbReference type="RefSeq" id="XP_067917179.1">
    <property type="nucleotide sequence ID" value="XM_068070845.1"/>
</dbReference>
<dbReference type="GeneID" id="94434056"/>
<gene>
    <name evidence="2" type="ORF">CSUI_010743</name>
</gene>
<feature type="compositionally biased region" description="Low complexity" evidence="1">
    <location>
        <begin position="238"/>
        <end position="250"/>
    </location>
</feature>
<evidence type="ECO:0000256" key="1">
    <source>
        <dbReference type="SAM" id="MobiDB-lite"/>
    </source>
</evidence>
<accession>A0A2C6KGJ3</accession>
<feature type="region of interest" description="Disordered" evidence="1">
    <location>
        <begin position="1"/>
        <end position="29"/>
    </location>
</feature>
<protein>
    <submittedName>
        <fullName evidence="2">Uncharacterized protein</fullName>
    </submittedName>
</protein>
<dbReference type="EMBL" id="MIGC01008158">
    <property type="protein sequence ID" value="PHJ15446.1"/>
    <property type="molecule type" value="Genomic_DNA"/>
</dbReference>
<feature type="region of interest" description="Disordered" evidence="1">
    <location>
        <begin position="238"/>
        <end position="293"/>
    </location>
</feature>
<reference evidence="2 3" key="1">
    <citation type="journal article" date="2017" name="Int. J. Parasitol.">
        <title>The genome of the protozoan parasite Cystoisospora suis and a reverse vaccinology approach to identify vaccine candidates.</title>
        <authorList>
            <person name="Palmieri N."/>
            <person name="Shrestha A."/>
            <person name="Ruttkowski B."/>
            <person name="Beck T."/>
            <person name="Vogl C."/>
            <person name="Tomley F."/>
            <person name="Blake D.P."/>
            <person name="Joachim A."/>
        </authorList>
    </citation>
    <scope>NUCLEOTIDE SEQUENCE [LARGE SCALE GENOMIC DNA]</scope>
    <source>
        <strain evidence="2 3">Wien I</strain>
    </source>
</reference>
<dbReference type="VEuPathDB" id="ToxoDB:CSUI_010743"/>
<dbReference type="Proteomes" id="UP000221165">
    <property type="component" value="Unassembled WGS sequence"/>
</dbReference>
<evidence type="ECO:0000313" key="3">
    <source>
        <dbReference type="Proteomes" id="UP000221165"/>
    </source>
</evidence>